<dbReference type="InterPro" id="IPR011008">
    <property type="entry name" value="Dimeric_a/b-barrel"/>
</dbReference>
<dbReference type="Gene3D" id="1.10.10.10">
    <property type="entry name" value="Winged helix-like DNA-binding domain superfamily/Winged helix DNA-binding domain"/>
    <property type="match status" value="1"/>
</dbReference>
<dbReference type="RefSeq" id="WP_194312190.1">
    <property type="nucleotide sequence ID" value="NZ_JADHEC010000020.1"/>
</dbReference>
<dbReference type="Proteomes" id="UP000646211">
    <property type="component" value="Unassembled WGS sequence"/>
</dbReference>
<dbReference type="InterPro" id="IPR000485">
    <property type="entry name" value="AsnC-type_HTH_dom"/>
</dbReference>
<dbReference type="Gene3D" id="3.30.70.920">
    <property type="match status" value="1"/>
</dbReference>
<dbReference type="GO" id="GO:0043200">
    <property type="term" value="P:response to amino acid"/>
    <property type="evidence" value="ECO:0007669"/>
    <property type="project" value="TreeGrafter"/>
</dbReference>
<evidence type="ECO:0000259" key="4">
    <source>
        <dbReference type="PROSITE" id="PS50956"/>
    </source>
</evidence>
<dbReference type="GO" id="GO:0005829">
    <property type="term" value="C:cytosol"/>
    <property type="evidence" value="ECO:0007669"/>
    <property type="project" value="TreeGrafter"/>
</dbReference>
<keyword evidence="1" id="KW-0805">Transcription regulation</keyword>
<dbReference type="SUPFAM" id="SSF46785">
    <property type="entry name" value="Winged helix' DNA-binding domain"/>
    <property type="match status" value="1"/>
</dbReference>
<reference evidence="5" key="1">
    <citation type="submission" date="2020-11" db="EMBL/GenBank/DDBJ databases">
        <title>Genome of Flavobacterium soyangense.</title>
        <authorList>
            <person name="Liu Q."/>
            <person name="Xin Y.-H."/>
        </authorList>
    </citation>
    <scope>NUCLEOTIDE SEQUENCE</scope>
    <source>
        <strain evidence="5">CGMCC 1.13493</strain>
    </source>
</reference>
<dbReference type="InterPro" id="IPR011991">
    <property type="entry name" value="ArsR-like_HTH"/>
</dbReference>
<evidence type="ECO:0000256" key="2">
    <source>
        <dbReference type="ARBA" id="ARBA00023125"/>
    </source>
</evidence>
<evidence type="ECO:0000256" key="1">
    <source>
        <dbReference type="ARBA" id="ARBA00023015"/>
    </source>
</evidence>
<dbReference type="GO" id="GO:0043565">
    <property type="term" value="F:sequence-specific DNA binding"/>
    <property type="evidence" value="ECO:0007669"/>
    <property type="project" value="InterPro"/>
</dbReference>
<dbReference type="InterPro" id="IPR036388">
    <property type="entry name" value="WH-like_DNA-bd_sf"/>
</dbReference>
<keyword evidence="3" id="KW-0804">Transcription</keyword>
<dbReference type="AlphaFoldDB" id="A0A930UB87"/>
<feature type="domain" description="HTH asnC-type" evidence="4">
    <location>
        <begin position="6"/>
        <end position="65"/>
    </location>
</feature>
<protein>
    <submittedName>
        <fullName evidence="5">Lrp/AsnC family transcriptional regulator</fullName>
    </submittedName>
</protein>
<name>A0A930UB87_9FLAO</name>
<comment type="caution">
    <text evidence="5">The sequence shown here is derived from an EMBL/GenBank/DDBJ whole genome shotgun (WGS) entry which is preliminary data.</text>
</comment>
<gene>
    <name evidence="5" type="ORF">IR213_10080</name>
</gene>
<organism evidence="5 6">
    <name type="scientific">Flavobacterium soyangense</name>
    <dbReference type="NCBI Taxonomy" id="2023265"/>
    <lineage>
        <taxon>Bacteria</taxon>
        <taxon>Pseudomonadati</taxon>
        <taxon>Bacteroidota</taxon>
        <taxon>Flavobacteriia</taxon>
        <taxon>Flavobacteriales</taxon>
        <taxon>Flavobacteriaceae</taxon>
        <taxon>Flavobacterium</taxon>
    </lineage>
</organism>
<dbReference type="PANTHER" id="PTHR30154:SF34">
    <property type="entry name" value="TRANSCRIPTIONAL REGULATOR AZLB"/>
    <property type="match status" value="1"/>
</dbReference>
<proteinExistence type="predicted"/>
<dbReference type="CDD" id="cd00090">
    <property type="entry name" value="HTH_ARSR"/>
    <property type="match status" value="1"/>
</dbReference>
<accession>A0A930UB87</accession>
<evidence type="ECO:0000313" key="5">
    <source>
        <dbReference type="EMBL" id="MBF2708937.1"/>
    </source>
</evidence>
<dbReference type="SMART" id="SM00344">
    <property type="entry name" value="HTH_ASNC"/>
    <property type="match status" value="1"/>
</dbReference>
<dbReference type="Pfam" id="PF13412">
    <property type="entry name" value="HTH_24"/>
    <property type="match status" value="1"/>
</dbReference>
<dbReference type="PRINTS" id="PR00033">
    <property type="entry name" value="HTHASNC"/>
</dbReference>
<dbReference type="PROSITE" id="PS50956">
    <property type="entry name" value="HTH_ASNC_2"/>
    <property type="match status" value="1"/>
</dbReference>
<dbReference type="SUPFAM" id="SSF54909">
    <property type="entry name" value="Dimeric alpha+beta barrel"/>
    <property type="match status" value="1"/>
</dbReference>
<evidence type="ECO:0000313" key="6">
    <source>
        <dbReference type="Proteomes" id="UP000646211"/>
    </source>
</evidence>
<keyword evidence="6" id="KW-1185">Reference proteome</keyword>
<dbReference type="EMBL" id="JADHEC010000020">
    <property type="protein sequence ID" value="MBF2708937.1"/>
    <property type="molecule type" value="Genomic_DNA"/>
</dbReference>
<dbReference type="InterPro" id="IPR019887">
    <property type="entry name" value="Tscrpt_reg_AsnC/Lrp_C"/>
</dbReference>
<dbReference type="InterPro" id="IPR019888">
    <property type="entry name" value="Tscrpt_reg_AsnC-like"/>
</dbReference>
<sequence>MSALDDELDYQILKLLQKDGRMSFTEISKEINVAVSTIRHRFINLVEDGTLKIIGRIDPNKIGFNAYASVLISVKPKTFMNSIFEELIKLPEISFLALVSGDFDIEANVMCRDMEHLNELIGKKIHVLDGVFDTKTNMYMKIYKISQPNLELAKLSSKNNE</sequence>
<dbReference type="Pfam" id="PF01037">
    <property type="entry name" value="AsnC_trans_reg"/>
    <property type="match status" value="1"/>
</dbReference>
<dbReference type="PANTHER" id="PTHR30154">
    <property type="entry name" value="LEUCINE-RESPONSIVE REGULATORY PROTEIN"/>
    <property type="match status" value="1"/>
</dbReference>
<evidence type="ECO:0000256" key="3">
    <source>
        <dbReference type="ARBA" id="ARBA00023163"/>
    </source>
</evidence>
<keyword evidence="2" id="KW-0238">DNA-binding</keyword>
<dbReference type="InterPro" id="IPR036390">
    <property type="entry name" value="WH_DNA-bd_sf"/>
</dbReference>
<dbReference type="GO" id="GO:0006355">
    <property type="term" value="P:regulation of DNA-templated transcription"/>
    <property type="evidence" value="ECO:0007669"/>
    <property type="project" value="UniProtKB-ARBA"/>
</dbReference>